<evidence type="ECO:0000313" key="3">
    <source>
        <dbReference type="Proteomes" id="UP000239833"/>
    </source>
</evidence>
<dbReference type="AlphaFoldDB" id="A0A2L1UA28"/>
<gene>
    <name evidence="2" type="ORF">ERICIII_00823</name>
</gene>
<evidence type="ECO:0008006" key="4">
    <source>
        <dbReference type="Google" id="ProtNLM"/>
    </source>
</evidence>
<protein>
    <recommendedName>
        <fullName evidence="4">Bacteriocin</fullName>
    </recommendedName>
</protein>
<evidence type="ECO:0000313" key="2">
    <source>
        <dbReference type="EMBL" id="AVF25030.1"/>
    </source>
</evidence>
<evidence type="ECO:0000256" key="1">
    <source>
        <dbReference type="SAM" id="Phobius"/>
    </source>
</evidence>
<proteinExistence type="predicted"/>
<keyword evidence="1" id="KW-1133">Transmembrane helix</keyword>
<organism evidence="2 3">
    <name type="scientific">Paenibacillus larvae subsp. larvae</name>
    <dbReference type="NCBI Taxonomy" id="147375"/>
    <lineage>
        <taxon>Bacteria</taxon>
        <taxon>Bacillati</taxon>
        <taxon>Bacillota</taxon>
        <taxon>Bacilli</taxon>
        <taxon>Bacillales</taxon>
        <taxon>Paenibacillaceae</taxon>
        <taxon>Paenibacillus</taxon>
    </lineage>
</organism>
<reference evidence="3" key="1">
    <citation type="submission" date="2017-02" db="EMBL/GenBank/DDBJ databases">
        <title>Delineation of Paenibacillus larvae strains originating from foulbrood outbreaks.</title>
        <authorList>
            <person name="Beims H."/>
            <person name="Bunk B."/>
            <person name="Sproeer C."/>
            <person name="Mohr K.I."/>
            <person name="Pradella S."/>
            <person name="Guenther G."/>
            <person name="Rohde M."/>
            <person name="von der Ohe W."/>
            <person name="Steinert M."/>
        </authorList>
    </citation>
    <scope>NUCLEOTIDE SEQUENCE [LARGE SCALE GENOMIC DNA]</scope>
    <source>
        <strain evidence="3">Eric_III</strain>
    </source>
</reference>
<dbReference type="Proteomes" id="UP000239833">
    <property type="component" value="Chromosome"/>
</dbReference>
<dbReference type="RefSeq" id="WP_077996799.1">
    <property type="nucleotide sequence ID" value="NZ_CP019655.1"/>
</dbReference>
<dbReference type="GeneID" id="64217641"/>
<keyword evidence="1" id="KW-0812">Transmembrane</keyword>
<accession>A0A2L1UA28</accession>
<dbReference type="EMBL" id="CP019655">
    <property type="protein sequence ID" value="AVF25030.1"/>
    <property type="molecule type" value="Genomic_DNA"/>
</dbReference>
<keyword evidence="1" id="KW-0472">Membrane</keyword>
<name>A0A2L1UA28_9BACL</name>
<feature type="transmembrane region" description="Helical" evidence="1">
    <location>
        <begin position="26"/>
        <end position="49"/>
    </location>
</feature>
<sequence>MFELVAAGIGAGNAVAIINAIDNGMNIVTALSMFAGVAGAGAFVLANGLKWITKWAGKQTIINY</sequence>